<keyword evidence="1" id="KW-0645">Protease</keyword>
<sequence length="202" mass="21467">MIVNQIETELAAISQQLRSITVEIDNHRSGGSGIIWSADGLIVTNSHVVRGSKVDVKLENERVVKGSVIARDNQQDLALIKVEAEKLPIPNIGNSQLLRPGEIVLAMGSPWGFRGALATGVIHTTEWQEANKTKLNGTKQTSLNQTPSTSAIVADIRLAPGNSGGVLANVLGEVIGINTAIYRGLALAIPSHQIADFIKSIP</sequence>
<evidence type="ECO:0000313" key="2">
    <source>
        <dbReference type="Proteomes" id="UP000320055"/>
    </source>
</evidence>
<accession>A0A563VN94</accession>
<evidence type="ECO:0000313" key="1">
    <source>
        <dbReference type="EMBL" id="VEP12813.1"/>
    </source>
</evidence>
<proteinExistence type="predicted"/>
<keyword evidence="1" id="KW-0378">Hydrolase</keyword>
<dbReference type="GO" id="GO:0006508">
    <property type="term" value="P:proteolysis"/>
    <property type="evidence" value="ECO:0007669"/>
    <property type="project" value="UniProtKB-KW"/>
</dbReference>
<dbReference type="GO" id="GO:0004252">
    <property type="term" value="F:serine-type endopeptidase activity"/>
    <property type="evidence" value="ECO:0007669"/>
    <property type="project" value="InterPro"/>
</dbReference>
<dbReference type="EMBL" id="CAACVJ010000076">
    <property type="protein sequence ID" value="VEP12813.1"/>
    <property type="molecule type" value="Genomic_DNA"/>
</dbReference>
<keyword evidence="2" id="KW-1185">Reference proteome</keyword>
<dbReference type="PANTHER" id="PTHR22939">
    <property type="entry name" value="SERINE PROTEASE FAMILY S1C HTRA-RELATED"/>
    <property type="match status" value="1"/>
</dbReference>
<dbReference type="AlphaFoldDB" id="A0A563VN94"/>
<dbReference type="Proteomes" id="UP000320055">
    <property type="component" value="Unassembled WGS sequence"/>
</dbReference>
<dbReference type="InterPro" id="IPR009003">
    <property type="entry name" value="Peptidase_S1_PA"/>
</dbReference>
<dbReference type="OrthoDB" id="9807133at2"/>
<dbReference type="Gene3D" id="2.40.10.120">
    <property type="match status" value="1"/>
</dbReference>
<dbReference type="InterPro" id="IPR001940">
    <property type="entry name" value="Peptidase_S1C"/>
</dbReference>
<name>A0A563VN94_9CYAN</name>
<protein>
    <submittedName>
        <fullName evidence="1">Trypsin-like serine protease with C-terminal PDZ domain</fullName>
    </submittedName>
</protein>
<dbReference type="PANTHER" id="PTHR22939:SF129">
    <property type="entry name" value="SERINE PROTEASE HTRA2, MITOCHONDRIAL"/>
    <property type="match status" value="1"/>
</dbReference>
<dbReference type="PRINTS" id="PR00834">
    <property type="entry name" value="PROTEASES2C"/>
</dbReference>
<dbReference type="SUPFAM" id="SSF50494">
    <property type="entry name" value="Trypsin-like serine proteases"/>
    <property type="match status" value="1"/>
</dbReference>
<gene>
    <name evidence="1" type="ORF">H1P_1670005</name>
</gene>
<reference evidence="1 2" key="1">
    <citation type="submission" date="2019-01" db="EMBL/GenBank/DDBJ databases">
        <authorList>
            <person name="Brito A."/>
        </authorList>
    </citation>
    <scope>NUCLEOTIDE SEQUENCE [LARGE SCALE GENOMIC DNA]</scope>
    <source>
        <strain evidence="1">1</strain>
    </source>
</reference>
<organism evidence="1 2">
    <name type="scientific">Hyella patelloides LEGE 07179</name>
    <dbReference type="NCBI Taxonomy" id="945734"/>
    <lineage>
        <taxon>Bacteria</taxon>
        <taxon>Bacillati</taxon>
        <taxon>Cyanobacteriota</taxon>
        <taxon>Cyanophyceae</taxon>
        <taxon>Pleurocapsales</taxon>
        <taxon>Hyellaceae</taxon>
        <taxon>Hyella</taxon>
    </lineage>
</organism>
<dbReference type="Pfam" id="PF13365">
    <property type="entry name" value="Trypsin_2"/>
    <property type="match status" value="1"/>
</dbReference>
<dbReference type="RefSeq" id="WP_144870921.1">
    <property type="nucleotide sequence ID" value="NZ_LR213918.1"/>
</dbReference>